<feature type="compositionally biased region" description="Acidic residues" evidence="1">
    <location>
        <begin position="68"/>
        <end position="80"/>
    </location>
</feature>
<feature type="compositionally biased region" description="Low complexity" evidence="1">
    <location>
        <begin position="148"/>
        <end position="161"/>
    </location>
</feature>
<keyword evidence="4" id="KW-1185">Reference proteome</keyword>
<dbReference type="PANTHER" id="PTHR46370">
    <property type="entry name" value="GPALPP MOTIFS-CONTAINING PROTEIN 1"/>
    <property type="match status" value="1"/>
</dbReference>
<dbReference type="PANTHER" id="PTHR46370:SF1">
    <property type="entry name" value="GPALPP MOTIFS-CONTAINING PROTEIN 1"/>
    <property type="match status" value="1"/>
</dbReference>
<dbReference type="InterPro" id="IPR022226">
    <property type="entry name" value="DUF3752"/>
</dbReference>
<evidence type="ECO:0000313" key="4">
    <source>
        <dbReference type="Proteomes" id="UP001166286"/>
    </source>
</evidence>
<dbReference type="Proteomes" id="UP001166286">
    <property type="component" value="Unassembled WGS sequence"/>
</dbReference>
<feature type="compositionally biased region" description="Polar residues" evidence="1">
    <location>
        <begin position="91"/>
        <end position="103"/>
    </location>
</feature>
<reference evidence="3" key="1">
    <citation type="submission" date="2023-03" db="EMBL/GenBank/DDBJ databases">
        <title>Complete genome of Cladonia borealis.</title>
        <authorList>
            <person name="Park H."/>
        </authorList>
    </citation>
    <scope>NUCLEOTIDE SEQUENCE</scope>
    <source>
        <strain evidence="3">ANT050790</strain>
    </source>
</reference>
<feature type="compositionally biased region" description="Low complexity" evidence="1">
    <location>
        <begin position="34"/>
        <end position="49"/>
    </location>
</feature>
<feature type="region of interest" description="Disordered" evidence="1">
    <location>
        <begin position="1"/>
        <end position="264"/>
    </location>
</feature>
<dbReference type="Pfam" id="PF12572">
    <property type="entry name" value="DUF3752"/>
    <property type="match status" value="1"/>
</dbReference>
<dbReference type="EMBL" id="JAFEKC020000003">
    <property type="protein sequence ID" value="KAK0515962.1"/>
    <property type="molecule type" value="Genomic_DNA"/>
</dbReference>
<accession>A0AA39R6S7</accession>
<feature type="domain" description="DUF3752" evidence="2">
    <location>
        <begin position="125"/>
        <end position="276"/>
    </location>
</feature>
<evidence type="ECO:0000259" key="2">
    <source>
        <dbReference type="Pfam" id="PF12572"/>
    </source>
</evidence>
<name>A0AA39R6S7_9LECA</name>
<dbReference type="InterPro" id="IPR046331">
    <property type="entry name" value="GPAM1-like"/>
</dbReference>
<feature type="compositionally biased region" description="Basic and acidic residues" evidence="1">
    <location>
        <begin position="107"/>
        <end position="121"/>
    </location>
</feature>
<organism evidence="3 4">
    <name type="scientific">Cladonia borealis</name>
    <dbReference type="NCBI Taxonomy" id="184061"/>
    <lineage>
        <taxon>Eukaryota</taxon>
        <taxon>Fungi</taxon>
        <taxon>Dikarya</taxon>
        <taxon>Ascomycota</taxon>
        <taxon>Pezizomycotina</taxon>
        <taxon>Lecanoromycetes</taxon>
        <taxon>OSLEUM clade</taxon>
        <taxon>Lecanoromycetidae</taxon>
        <taxon>Lecanorales</taxon>
        <taxon>Lecanorineae</taxon>
        <taxon>Cladoniaceae</taxon>
        <taxon>Cladonia</taxon>
    </lineage>
</organism>
<feature type="compositionally biased region" description="Basic and acidic residues" evidence="1">
    <location>
        <begin position="170"/>
        <end position="183"/>
    </location>
</feature>
<comment type="caution">
    <text evidence="3">The sequence shown here is derived from an EMBL/GenBank/DDBJ whole genome shotgun (WGS) entry which is preliminary data.</text>
</comment>
<sequence length="282" mass="31504">MSAVGPELPPHLQAKRKREDEEEAHDTPPKRPRSSSASSNENLPKRIIGPAPPPAPLSELPPTRPSPDAEEASSSSDDDFGPSLPPAPGSITHTAELQRQQNLEADIAAREASKKPQREEWMLVPPSQSDWTTRVDPTKLRNRKFNTGKGSKAPPSNSSSSEQPLWTETPEQKRQRLEDEVLGIRKPAQLGPSEEKRDVRKEEEARETERRIREFNEKNRGGSLLGEHKKVGPKEKEDDPSKRAFDREKDIGLGGKIGHKQKREMVERAKDFGSRFAGGNYL</sequence>
<gene>
    <name evidence="3" type="ORF">JMJ35_001996</name>
</gene>
<protein>
    <recommendedName>
        <fullName evidence="2">DUF3752 domain-containing protein</fullName>
    </recommendedName>
</protein>
<evidence type="ECO:0000313" key="3">
    <source>
        <dbReference type="EMBL" id="KAK0515962.1"/>
    </source>
</evidence>
<dbReference type="AlphaFoldDB" id="A0AA39R6S7"/>
<feature type="compositionally biased region" description="Basic and acidic residues" evidence="1">
    <location>
        <begin position="193"/>
        <end position="251"/>
    </location>
</feature>
<proteinExistence type="predicted"/>
<evidence type="ECO:0000256" key="1">
    <source>
        <dbReference type="SAM" id="MobiDB-lite"/>
    </source>
</evidence>